<evidence type="ECO:0000313" key="4">
    <source>
        <dbReference type="Proteomes" id="UP000070133"/>
    </source>
</evidence>
<dbReference type="Proteomes" id="UP000070133">
    <property type="component" value="Unassembled WGS sequence"/>
</dbReference>
<dbReference type="SUPFAM" id="SSF63748">
    <property type="entry name" value="Tudor/PWWP/MBT"/>
    <property type="match status" value="1"/>
</dbReference>
<feature type="region of interest" description="Disordered" evidence="1">
    <location>
        <begin position="1"/>
        <end position="110"/>
    </location>
</feature>
<evidence type="ECO:0000259" key="2">
    <source>
        <dbReference type="PROSITE" id="PS50812"/>
    </source>
</evidence>
<feature type="compositionally biased region" description="Basic and acidic residues" evidence="1">
    <location>
        <begin position="536"/>
        <end position="557"/>
    </location>
</feature>
<reference evidence="3 4" key="1">
    <citation type="submission" date="2015-07" db="EMBL/GenBank/DDBJ databases">
        <title>Comparative genomics of the Sigatoka disease complex on banana suggests a link between parallel evolutionary changes in Pseudocercospora fijiensis and Pseudocercospora eumusae and increased virulence on the banana host.</title>
        <authorList>
            <person name="Chang T.-C."/>
            <person name="Salvucci A."/>
            <person name="Crous P.W."/>
            <person name="Stergiopoulos I."/>
        </authorList>
    </citation>
    <scope>NUCLEOTIDE SEQUENCE [LARGE SCALE GENOMIC DNA]</scope>
    <source>
        <strain evidence="3 4">CBS 114824</strain>
    </source>
</reference>
<proteinExistence type="predicted"/>
<dbReference type="SMART" id="SM00293">
    <property type="entry name" value="PWWP"/>
    <property type="match status" value="1"/>
</dbReference>
<feature type="domain" description="PWWP" evidence="2">
    <location>
        <begin position="118"/>
        <end position="201"/>
    </location>
</feature>
<dbReference type="InterPro" id="IPR000313">
    <property type="entry name" value="PWWP_dom"/>
</dbReference>
<dbReference type="EMBL" id="LFZN01000016">
    <property type="protein sequence ID" value="KXT04958.1"/>
    <property type="molecule type" value="Genomic_DNA"/>
</dbReference>
<dbReference type="OrthoDB" id="62853at2759"/>
<feature type="compositionally biased region" description="Basic residues" evidence="1">
    <location>
        <begin position="99"/>
        <end position="108"/>
    </location>
</feature>
<dbReference type="AlphaFoldDB" id="A0A139HR83"/>
<accession>A0A139HR83</accession>
<feature type="compositionally biased region" description="Low complexity" evidence="1">
    <location>
        <begin position="66"/>
        <end position="83"/>
    </location>
</feature>
<keyword evidence="4" id="KW-1185">Reference proteome</keyword>
<feature type="region of interest" description="Disordered" evidence="1">
    <location>
        <begin position="268"/>
        <end position="376"/>
    </location>
</feature>
<comment type="caution">
    <text evidence="3">The sequence shown here is derived from an EMBL/GenBank/DDBJ whole genome shotgun (WGS) entry which is preliminary data.</text>
</comment>
<feature type="compositionally biased region" description="Basic and acidic residues" evidence="1">
    <location>
        <begin position="312"/>
        <end position="322"/>
    </location>
</feature>
<feature type="compositionally biased region" description="Basic and acidic residues" evidence="1">
    <location>
        <begin position="565"/>
        <end position="574"/>
    </location>
</feature>
<feature type="compositionally biased region" description="Basic and acidic residues" evidence="1">
    <location>
        <begin position="39"/>
        <end position="64"/>
    </location>
</feature>
<dbReference type="PROSITE" id="PS50812">
    <property type="entry name" value="PWWP"/>
    <property type="match status" value="1"/>
</dbReference>
<feature type="compositionally biased region" description="Basic residues" evidence="1">
    <location>
        <begin position="280"/>
        <end position="289"/>
    </location>
</feature>
<dbReference type="Pfam" id="PF00855">
    <property type="entry name" value="PWWP"/>
    <property type="match status" value="1"/>
</dbReference>
<gene>
    <name evidence="3" type="ORF">AC578_10304</name>
</gene>
<feature type="compositionally biased region" description="Low complexity" evidence="1">
    <location>
        <begin position="1"/>
        <end position="19"/>
    </location>
</feature>
<sequence length="601" mass="65809">MADDTATTAPVDAPAPAVASEPEKPTETPQTNGESVTAGEKKEDSEAAAEHAEVEEPAVERDQAEQPEASSAEPAADSTPAASGKDKKRKSTGGVPEHKNKKLNKRKSMPSLHLECKPGEFYWARLKGYPPWPAIICDEEMLPESLLATRPVSTSRPDGTLRDDFKEGGKNAKERTFPIMFLATNEFQWMVNTALTPLEPEECLKLPTTKMTKALQQAYQIASEGHDIDYFKDILKIWQEEQEAFRIESERLAEEAERKAIEKAAKAEEDAALAGEGEKKPKKKAARKSKAADGDVEMEDPEAPKSTKKRKKETESDADAPKPKKTPKVTKLNAPKTPNSTEAASAKKSTSKPKKKVVQAPKAEDEDEKPQMTEKDRLAQREKAILYLRHRLQKGFLSRDQAPKEDEMAAMAEFFGQLEAYETLEPSIIRQTKIHKVLKAIVKLASVPKDDEFGFKRRSTTLLDVWNKRMEADGGDAAPQSAVEKETSAPAAEGKVPQTNGTKEAEPEKAIQKEVLEDAKKDAEEAVAKPVENQEIEMKDAEASEKPAETAEERKAEVAAAIIEQKAEAPKTDVPEAPAENGADEAGDVSMQTAADQPAAA</sequence>
<dbReference type="Gene3D" id="2.30.30.140">
    <property type="match status" value="1"/>
</dbReference>
<feature type="compositionally biased region" description="Basic and acidic residues" evidence="1">
    <location>
        <begin position="503"/>
        <end position="527"/>
    </location>
</feature>
<evidence type="ECO:0000313" key="3">
    <source>
        <dbReference type="EMBL" id="KXT04958.1"/>
    </source>
</evidence>
<evidence type="ECO:0000256" key="1">
    <source>
        <dbReference type="SAM" id="MobiDB-lite"/>
    </source>
</evidence>
<protein>
    <recommendedName>
        <fullName evidence="2">PWWP domain-containing protein</fullName>
    </recommendedName>
</protein>
<feature type="region of interest" description="Disordered" evidence="1">
    <location>
        <begin position="472"/>
        <end position="601"/>
    </location>
</feature>
<dbReference type="STRING" id="321146.A0A139HR83"/>
<organism evidence="3 4">
    <name type="scientific">Pseudocercospora eumusae</name>
    <dbReference type="NCBI Taxonomy" id="321146"/>
    <lineage>
        <taxon>Eukaryota</taxon>
        <taxon>Fungi</taxon>
        <taxon>Dikarya</taxon>
        <taxon>Ascomycota</taxon>
        <taxon>Pezizomycotina</taxon>
        <taxon>Dothideomycetes</taxon>
        <taxon>Dothideomycetidae</taxon>
        <taxon>Mycosphaerellales</taxon>
        <taxon>Mycosphaerellaceae</taxon>
        <taxon>Pseudocercospora</taxon>
    </lineage>
</organism>
<name>A0A139HR83_9PEZI</name>